<sequence length="195" mass="21649">MKISKGTSMGGATIGRESSGASLANPLDWRNLSKRRAPQRLATIYSVHRQAEIEKRLVGWLPLDVIQSFIVLRHAKRWIGIRRIAMTACSCGEATSSARETLHGLTPPHASITLVSSKRFIEPVLKKAFSKPHGKKRTDAFRPLRLLCLSILACSLSSSRRTLPSRLQPDSWENGRGSENGEALGKWVLRGSKRR</sequence>
<keyword evidence="3" id="KW-1185">Reference proteome</keyword>
<name>A0A4Y7SWD6_COPMI</name>
<proteinExistence type="predicted"/>
<evidence type="ECO:0000313" key="2">
    <source>
        <dbReference type="EMBL" id="TEB26173.1"/>
    </source>
</evidence>
<evidence type="ECO:0000313" key="3">
    <source>
        <dbReference type="Proteomes" id="UP000298030"/>
    </source>
</evidence>
<accession>A0A4Y7SWD6</accession>
<protein>
    <submittedName>
        <fullName evidence="2">Uncharacterized protein</fullName>
    </submittedName>
</protein>
<gene>
    <name evidence="2" type="ORF">FA13DRAFT_1095073</name>
</gene>
<organism evidence="2 3">
    <name type="scientific">Coprinellus micaceus</name>
    <name type="common">Glistening ink-cap mushroom</name>
    <name type="synonym">Coprinus micaceus</name>
    <dbReference type="NCBI Taxonomy" id="71717"/>
    <lineage>
        <taxon>Eukaryota</taxon>
        <taxon>Fungi</taxon>
        <taxon>Dikarya</taxon>
        <taxon>Basidiomycota</taxon>
        <taxon>Agaricomycotina</taxon>
        <taxon>Agaricomycetes</taxon>
        <taxon>Agaricomycetidae</taxon>
        <taxon>Agaricales</taxon>
        <taxon>Agaricineae</taxon>
        <taxon>Psathyrellaceae</taxon>
        <taxon>Coprinellus</taxon>
    </lineage>
</organism>
<dbReference type="EMBL" id="QPFP01000050">
    <property type="protein sequence ID" value="TEB26173.1"/>
    <property type="molecule type" value="Genomic_DNA"/>
</dbReference>
<dbReference type="Proteomes" id="UP000298030">
    <property type="component" value="Unassembled WGS sequence"/>
</dbReference>
<dbReference type="AlphaFoldDB" id="A0A4Y7SWD6"/>
<comment type="caution">
    <text evidence="2">The sequence shown here is derived from an EMBL/GenBank/DDBJ whole genome shotgun (WGS) entry which is preliminary data.</text>
</comment>
<reference evidence="2 3" key="1">
    <citation type="journal article" date="2019" name="Nat. Ecol. Evol.">
        <title>Megaphylogeny resolves global patterns of mushroom evolution.</title>
        <authorList>
            <person name="Varga T."/>
            <person name="Krizsan K."/>
            <person name="Foldi C."/>
            <person name="Dima B."/>
            <person name="Sanchez-Garcia M."/>
            <person name="Sanchez-Ramirez S."/>
            <person name="Szollosi G.J."/>
            <person name="Szarkandi J.G."/>
            <person name="Papp V."/>
            <person name="Albert L."/>
            <person name="Andreopoulos W."/>
            <person name="Angelini C."/>
            <person name="Antonin V."/>
            <person name="Barry K.W."/>
            <person name="Bougher N.L."/>
            <person name="Buchanan P."/>
            <person name="Buyck B."/>
            <person name="Bense V."/>
            <person name="Catcheside P."/>
            <person name="Chovatia M."/>
            <person name="Cooper J."/>
            <person name="Damon W."/>
            <person name="Desjardin D."/>
            <person name="Finy P."/>
            <person name="Geml J."/>
            <person name="Haridas S."/>
            <person name="Hughes K."/>
            <person name="Justo A."/>
            <person name="Karasinski D."/>
            <person name="Kautmanova I."/>
            <person name="Kiss B."/>
            <person name="Kocsube S."/>
            <person name="Kotiranta H."/>
            <person name="LaButti K.M."/>
            <person name="Lechner B.E."/>
            <person name="Liimatainen K."/>
            <person name="Lipzen A."/>
            <person name="Lukacs Z."/>
            <person name="Mihaltcheva S."/>
            <person name="Morgado L.N."/>
            <person name="Niskanen T."/>
            <person name="Noordeloos M.E."/>
            <person name="Ohm R.A."/>
            <person name="Ortiz-Santana B."/>
            <person name="Ovrebo C."/>
            <person name="Racz N."/>
            <person name="Riley R."/>
            <person name="Savchenko A."/>
            <person name="Shiryaev A."/>
            <person name="Soop K."/>
            <person name="Spirin V."/>
            <person name="Szebenyi C."/>
            <person name="Tomsovsky M."/>
            <person name="Tulloss R.E."/>
            <person name="Uehling J."/>
            <person name="Grigoriev I.V."/>
            <person name="Vagvolgyi C."/>
            <person name="Papp T."/>
            <person name="Martin F.M."/>
            <person name="Miettinen O."/>
            <person name="Hibbett D.S."/>
            <person name="Nagy L.G."/>
        </authorList>
    </citation>
    <scope>NUCLEOTIDE SEQUENCE [LARGE SCALE GENOMIC DNA]</scope>
    <source>
        <strain evidence="2 3">FP101781</strain>
    </source>
</reference>
<feature type="region of interest" description="Disordered" evidence="1">
    <location>
        <begin position="162"/>
        <end position="185"/>
    </location>
</feature>
<evidence type="ECO:0000256" key="1">
    <source>
        <dbReference type="SAM" id="MobiDB-lite"/>
    </source>
</evidence>